<dbReference type="PRINTS" id="PR00465">
    <property type="entry name" value="EP450IV"/>
</dbReference>
<evidence type="ECO:0000256" key="2">
    <source>
        <dbReference type="ARBA" id="ARBA00022617"/>
    </source>
</evidence>
<dbReference type="InterPro" id="IPR001128">
    <property type="entry name" value="Cyt_P450"/>
</dbReference>
<evidence type="ECO:0008006" key="10">
    <source>
        <dbReference type="Google" id="ProtNLM"/>
    </source>
</evidence>
<dbReference type="GO" id="GO:0008395">
    <property type="term" value="F:steroid hydroxylase activity"/>
    <property type="evidence" value="ECO:0007669"/>
    <property type="project" value="TreeGrafter"/>
</dbReference>
<dbReference type="AlphaFoldDB" id="A0A8S4NUK7"/>
<dbReference type="Proteomes" id="UP000749559">
    <property type="component" value="Unassembled WGS sequence"/>
</dbReference>
<proteinExistence type="inferred from homology"/>
<dbReference type="SUPFAM" id="SSF48264">
    <property type="entry name" value="Cytochrome P450"/>
    <property type="match status" value="2"/>
</dbReference>
<comment type="caution">
    <text evidence="8">The sequence shown here is derived from an EMBL/GenBank/DDBJ whole genome shotgun (WGS) entry which is preliminary data.</text>
</comment>
<keyword evidence="7" id="KW-0472">Membrane</keyword>
<dbReference type="OrthoDB" id="6692864at2759"/>
<evidence type="ECO:0000256" key="3">
    <source>
        <dbReference type="ARBA" id="ARBA00022723"/>
    </source>
</evidence>
<feature type="binding site" description="axial binding residue" evidence="6">
    <location>
        <position position="862"/>
    </location>
    <ligand>
        <name>heme</name>
        <dbReference type="ChEBI" id="CHEBI:30413"/>
    </ligand>
    <ligandPart>
        <name>Fe</name>
        <dbReference type="ChEBI" id="CHEBI:18248"/>
    </ligandPart>
</feature>
<dbReference type="GO" id="GO:0016705">
    <property type="term" value="F:oxidoreductase activity, acting on paired donors, with incorporation or reduction of molecular oxygen"/>
    <property type="evidence" value="ECO:0007669"/>
    <property type="project" value="InterPro"/>
</dbReference>
<evidence type="ECO:0000256" key="7">
    <source>
        <dbReference type="SAM" id="Phobius"/>
    </source>
</evidence>
<dbReference type="EMBL" id="CAIIXF020000005">
    <property type="protein sequence ID" value="CAH1784449.1"/>
    <property type="molecule type" value="Genomic_DNA"/>
</dbReference>
<dbReference type="PANTHER" id="PTHR24304:SF4">
    <property type="entry name" value="CYTOCHROME P450"/>
    <property type="match status" value="1"/>
</dbReference>
<evidence type="ECO:0000256" key="1">
    <source>
        <dbReference type="ARBA" id="ARBA00010617"/>
    </source>
</evidence>
<dbReference type="GO" id="GO:0042632">
    <property type="term" value="P:cholesterol homeostasis"/>
    <property type="evidence" value="ECO:0007669"/>
    <property type="project" value="TreeGrafter"/>
</dbReference>
<evidence type="ECO:0000256" key="5">
    <source>
        <dbReference type="ARBA" id="ARBA00023221"/>
    </source>
</evidence>
<dbReference type="GO" id="GO:0020037">
    <property type="term" value="F:heme binding"/>
    <property type="evidence" value="ECO:0007669"/>
    <property type="project" value="InterPro"/>
</dbReference>
<comment type="similarity">
    <text evidence="1">Belongs to the cytochrome P450 family.</text>
</comment>
<sequence>MYPVYIVALVTLVLYLCMRFFVRHRKPGEPPLVPYKVPFLGSGLEFNKDAYKFLSDCQKEYGDVFTIYLAGKYYTFILNPRNYGVCFKQSSDVLSFRTAARTTLTKVFGVDQKVVIDTAPYSKTHTRPAVTKGLQGEGLEGLSQTMQMNLHKMLKGLTLVGNEWQTMGLLDFCYLTVFSTAFISIFGENEQDLANMSTIIKNFREFDNSFIGFLSGLPKQMLKKALKAREYLHDLLCQENGQKRRNISELLELRHAAFEAIGKEIFPDSAHGPYNLSFLWASQGNTIPAIFWSLYYTIKHPEATEAALEEVREKLGPIDEAKEYVTYTKEQYDELEIFDSIISETLRLTSFSMIVRDVVEDVTLQLTTGEVIGLRGGDRVALQACMVHRDPEIYENPLEFQYDRFLRNKTFYKNGSRLRYNMLPYGGGSNMCPVYIVALVTLVLYLCMRFFVRHRKPGEPPLVPYKVPFLGSGLEFNKDAYKFLSDCQKEYGDVFTIYLAGKYYTFILNPRNYGVCFKQSSDVLSFRTAARTTLTKVFGVDQKVVIDTAPYSKTHTRPAVTKGLQGEGLEGLSQTMQMNLHKMLKGLTLVGNEWQTMELLDFCYLTVFSTAFISIFGENEQDLANMSTIIKNFREFDNSFVGFLSGLPKQMLKKALKAREYLHDLLCKEKGQKRRNISELLELRHAAFEAIGKEIFPDSAHGPHNLSFLWASQGNTIPAIFWSLYYTIKHPEATEAALEEVREKLGPIDEAKEYVTYTKEQYDELEIFDSIISETLRLTSFSMIVRDVVEDVTLQLTTGEVIGLRGGDRVALQACMVHRDPEIYENPLEFQYDRFLRNKTFYKNGSRLRYNMLQYGGGSSMCPGRFFANLEIKQTIIFLKRYFDLEFVDPQCENPGISKSRAGLGIMPPEKDVQIRFRPKKLN</sequence>
<evidence type="ECO:0000256" key="4">
    <source>
        <dbReference type="ARBA" id="ARBA00023004"/>
    </source>
</evidence>
<keyword evidence="9" id="KW-1185">Reference proteome</keyword>
<dbReference type="Gene3D" id="1.10.630.10">
    <property type="entry name" value="Cytochrome P450"/>
    <property type="match status" value="2"/>
</dbReference>
<keyword evidence="7" id="KW-1133">Transmembrane helix</keyword>
<keyword evidence="5" id="KW-0753">Steroid metabolism</keyword>
<keyword evidence="2 6" id="KW-0349">Heme</keyword>
<organism evidence="8 9">
    <name type="scientific">Owenia fusiformis</name>
    <name type="common">Polychaete worm</name>
    <dbReference type="NCBI Taxonomy" id="6347"/>
    <lineage>
        <taxon>Eukaryota</taxon>
        <taxon>Metazoa</taxon>
        <taxon>Spiralia</taxon>
        <taxon>Lophotrochozoa</taxon>
        <taxon>Annelida</taxon>
        <taxon>Polychaeta</taxon>
        <taxon>Sedentaria</taxon>
        <taxon>Canalipalpata</taxon>
        <taxon>Sabellida</taxon>
        <taxon>Oweniida</taxon>
        <taxon>Oweniidae</taxon>
        <taxon>Owenia</taxon>
    </lineage>
</organism>
<dbReference type="InterPro" id="IPR036396">
    <property type="entry name" value="Cyt_P450_sf"/>
</dbReference>
<keyword evidence="7" id="KW-0812">Transmembrane</keyword>
<dbReference type="PANTHER" id="PTHR24304">
    <property type="entry name" value="CYTOCHROME P450 FAMILY 7"/>
    <property type="match status" value="1"/>
</dbReference>
<comment type="cofactor">
    <cofactor evidence="6">
        <name>heme</name>
        <dbReference type="ChEBI" id="CHEBI:30413"/>
    </cofactor>
</comment>
<reference evidence="8" key="1">
    <citation type="submission" date="2022-03" db="EMBL/GenBank/DDBJ databases">
        <authorList>
            <person name="Martin C."/>
        </authorList>
    </citation>
    <scope>NUCLEOTIDE SEQUENCE</scope>
</reference>
<dbReference type="InterPro" id="IPR002403">
    <property type="entry name" value="Cyt_P450_E_grp-IV"/>
</dbReference>
<protein>
    <recommendedName>
        <fullName evidence="10">Cytochrome P450</fullName>
    </recommendedName>
</protein>
<keyword evidence="5" id="KW-0443">Lipid metabolism</keyword>
<name>A0A8S4NUK7_OWEFU</name>
<evidence type="ECO:0000313" key="8">
    <source>
        <dbReference type="EMBL" id="CAH1784449.1"/>
    </source>
</evidence>
<keyword evidence="4 6" id="KW-0408">Iron</keyword>
<feature type="transmembrane region" description="Helical" evidence="7">
    <location>
        <begin position="432"/>
        <end position="452"/>
    </location>
</feature>
<evidence type="ECO:0000313" key="9">
    <source>
        <dbReference type="Proteomes" id="UP000749559"/>
    </source>
</evidence>
<evidence type="ECO:0000256" key="6">
    <source>
        <dbReference type="PIRSR" id="PIRSR602403-1"/>
    </source>
</evidence>
<dbReference type="GO" id="GO:0005506">
    <property type="term" value="F:iron ion binding"/>
    <property type="evidence" value="ECO:0007669"/>
    <property type="project" value="InterPro"/>
</dbReference>
<dbReference type="InterPro" id="IPR050529">
    <property type="entry name" value="CYP450_sterol_14alpha_dmase"/>
</dbReference>
<accession>A0A8S4NUK7</accession>
<gene>
    <name evidence="8" type="ORF">OFUS_LOCUS10643</name>
</gene>
<keyword evidence="3 6" id="KW-0479">Metal-binding</keyword>
<dbReference type="Pfam" id="PF00067">
    <property type="entry name" value="p450"/>
    <property type="match status" value="2"/>
</dbReference>
<feature type="transmembrane region" description="Helical" evidence="7">
    <location>
        <begin position="6"/>
        <end position="22"/>
    </location>
</feature>
<dbReference type="GO" id="GO:0006699">
    <property type="term" value="P:bile acid biosynthetic process"/>
    <property type="evidence" value="ECO:0007669"/>
    <property type="project" value="TreeGrafter"/>
</dbReference>